<evidence type="ECO:0000259" key="7">
    <source>
        <dbReference type="PROSITE" id="PS50103"/>
    </source>
</evidence>
<dbReference type="Pfam" id="PF14608">
    <property type="entry name" value="zf-CCCH_2"/>
    <property type="match status" value="2"/>
</dbReference>
<dbReference type="Proteomes" id="UP000326759">
    <property type="component" value="Unassembled WGS sequence"/>
</dbReference>
<feature type="compositionally biased region" description="Basic and acidic residues" evidence="6">
    <location>
        <begin position="736"/>
        <end position="751"/>
    </location>
</feature>
<keyword evidence="2" id="KW-0677">Repeat</keyword>
<feature type="compositionally biased region" description="Polar residues" evidence="6">
    <location>
        <begin position="1407"/>
        <end position="1421"/>
    </location>
</feature>
<feature type="region of interest" description="Disordered" evidence="6">
    <location>
        <begin position="239"/>
        <end position="268"/>
    </location>
</feature>
<dbReference type="Gene3D" id="4.10.1000.10">
    <property type="entry name" value="Zinc finger, CCCH-type"/>
    <property type="match status" value="1"/>
</dbReference>
<evidence type="ECO:0000256" key="6">
    <source>
        <dbReference type="SAM" id="MobiDB-lite"/>
    </source>
</evidence>
<evidence type="ECO:0000256" key="5">
    <source>
        <dbReference type="PROSITE-ProRule" id="PRU00723"/>
    </source>
</evidence>
<evidence type="ECO:0000256" key="4">
    <source>
        <dbReference type="ARBA" id="ARBA00022833"/>
    </source>
</evidence>
<dbReference type="GO" id="GO:0005634">
    <property type="term" value="C:nucleus"/>
    <property type="evidence" value="ECO:0007669"/>
    <property type="project" value="TreeGrafter"/>
</dbReference>
<evidence type="ECO:0000313" key="9">
    <source>
        <dbReference type="Proteomes" id="UP000326759"/>
    </source>
</evidence>
<evidence type="ECO:0000256" key="2">
    <source>
        <dbReference type="ARBA" id="ARBA00022737"/>
    </source>
</evidence>
<keyword evidence="9" id="KW-1185">Reference proteome</keyword>
<comment type="caution">
    <text evidence="8">The sequence shown here is derived from an EMBL/GenBank/DDBJ whole genome shotgun (WGS) entry which is preliminary data.</text>
</comment>
<dbReference type="PROSITE" id="PS50103">
    <property type="entry name" value="ZF_C3H1"/>
    <property type="match status" value="2"/>
</dbReference>
<sequence>MSEQKVLTVVMKLWQCDWVPSSVADWLCRELDDRGIPGTTYTHTLLSLLHPYFCPHPVPKDPSHLPKSFINFECVRSILSTSQPQKELEVLFEELEDHVHPDADFPELKIFENPKEKTRRSKKRQKRKLNQISLSPERIWKVAALQCLWTASDKPEDIEGIIEELFFRLNNNSESTKEPEDTNLSYQEENHTEFLEVNFSDSCSSTDFPPLPESKEEENHCGKIENTLDWKTVIKDKLSPKKENDSSSKEESHQLIPVNDSNTGNVSQPLDIASCDHLEKDKLEMEIKVENGERGELKNDAYCFMPIFREEPKFFDSEMQCSNFEVNVDVNVLQDSRPKEEEVIATDGNGKIEEWECAGQLLTEPINRAVSVDVLGNRLYERSAVTSDVTRSISNTGLNNTTEDLLNHQCAQEENVPSSVWSFSSESWKKPQIENLWNSSAFPSQAFDNKTTLNHDNLNSVLSVSMHKNNQLNFIDEDRIDNIHSEKEISEHWPPSPWNTFPNAVKSKKQIFFNAQPAINEEINRSGDNFKSLAVDIGNESLKTIWSDYNDNITNVNLTTRVETNLSRSASLIGLLEEEKNEENLCRSFNQLGLEHLWEDVLQTENKVEKTFLSKNFQSESPSLIDANLLEEQTLPDEDAFKMRYTKEKDDDSYFIPKIPCGPSGPYVDLRHTENSGFSAVVPHDKNLTPSENSSLNEEAIDVIPKESSEIVMDTHLTTSEEENLLTSPRTHFRPIRQDSHGSVEDSKSEDSQGNSNILGNVQDSDLVFQRSGSGTLYLESDLLKGSPKKYMAYREPAKIQTLINAAELPSCPVISQPEDNLPNVFVPKFKLINNEKFCQTEGPEGSENLRETILKESESQVLQNDLKEFDFLFKDNKNWDESYKTNIKVLWEQNNESNKEAWELELGATANYPKWSTQDLQEINWSNKLVQFPMQDSVNINSALNDSEDSKLPMNSCEDSLSKIKFIWHSPKDKKIYTTGSSPPNSRNKEISSSLTFPESWHDKSLQETNFLQTEISSLRSDLTIPKGPWNSELSEERKLSQSIKPGDSIDDVASRWQLQWEVDQEADEILGGLLPPSPLKSSPPYEIPPKNSGNQADIELNFLDFLESQDQQPPIEDLDNLEPNWVFNEGFAWGASSEEILQTDDDEGGREVLIYENEDGQTVLLPVEYLEDSLYDEIFGSVDTPIGGSLPDLPGGQMNEFKKGSLSLKLSRRARGEKFLPPSKRPCSFFLEGNCRRSDCKFSHDLLTITCRFWVEGSCLKGETCPFRHGFPPPTTRRRNRSEGDQASLVEPVSFASLKEVNSSATSNGSRAKAIPKRNRGGNTASVSSFELDSETDFPCLGSSVESKIGSLDETSFGNVKVTKVSKKKKKFITVTKALFNEVENELEKGQSKRGRRSKVSSRSTMIDLSATTLGSEATPSGGDFKKKGKEKECESLRKILRKRYPVPPQPPFSHEDGTLSDF</sequence>
<feature type="compositionally biased region" description="Basic and acidic residues" evidence="6">
    <location>
        <begin position="239"/>
        <end position="253"/>
    </location>
</feature>
<dbReference type="InterPro" id="IPR000571">
    <property type="entry name" value="Znf_CCCH"/>
</dbReference>
<feature type="region of interest" description="Disordered" evidence="6">
    <location>
        <begin position="1076"/>
        <end position="1095"/>
    </location>
</feature>
<feature type="zinc finger region" description="C3H1-type" evidence="5">
    <location>
        <begin position="1252"/>
        <end position="1274"/>
    </location>
</feature>
<feature type="region of interest" description="Disordered" evidence="6">
    <location>
        <begin position="1306"/>
        <end position="1329"/>
    </location>
</feature>
<name>A0A5N5SRC2_9CRUS</name>
<dbReference type="GO" id="GO:0045892">
    <property type="term" value="P:negative regulation of DNA-templated transcription"/>
    <property type="evidence" value="ECO:0007669"/>
    <property type="project" value="InterPro"/>
</dbReference>
<protein>
    <submittedName>
        <fullName evidence="8">Zinc finger CCCH domain-containing protein 7</fullName>
    </submittedName>
</protein>
<feature type="zinc finger region" description="C3H1-type" evidence="5">
    <location>
        <begin position="1223"/>
        <end position="1249"/>
    </location>
</feature>
<feature type="compositionally biased region" description="Basic and acidic residues" evidence="6">
    <location>
        <begin position="1456"/>
        <end position="1465"/>
    </location>
</feature>
<keyword evidence="4 5" id="KW-0862">Zinc</keyword>
<dbReference type="InterPro" id="IPR045124">
    <property type="entry name" value="Su(sable)-like"/>
</dbReference>
<feature type="compositionally biased region" description="Polar residues" evidence="6">
    <location>
        <begin position="752"/>
        <end position="763"/>
    </location>
</feature>
<evidence type="ECO:0000313" key="8">
    <source>
        <dbReference type="EMBL" id="KAB7496691.1"/>
    </source>
</evidence>
<dbReference type="SUPFAM" id="SSF90229">
    <property type="entry name" value="CCCH zinc finger"/>
    <property type="match status" value="1"/>
</dbReference>
<dbReference type="InterPro" id="IPR036855">
    <property type="entry name" value="Znf_CCCH_sf"/>
</dbReference>
<evidence type="ECO:0000256" key="1">
    <source>
        <dbReference type="ARBA" id="ARBA00022723"/>
    </source>
</evidence>
<dbReference type="PANTHER" id="PTHR13119:SF12">
    <property type="entry name" value="PROTEIN SUPPRESSOR OF SABLE"/>
    <property type="match status" value="1"/>
</dbReference>
<feature type="compositionally biased region" description="Polar residues" evidence="6">
    <location>
        <begin position="259"/>
        <end position="268"/>
    </location>
</feature>
<dbReference type="OrthoDB" id="3247158at2759"/>
<feature type="compositionally biased region" description="Basic and acidic residues" evidence="6">
    <location>
        <begin position="1426"/>
        <end position="1440"/>
    </location>
</feature>
<evidence type="ECO:0000256" key="3">
    <source>
        <dbReference type="ARBA" id="ARBA00022771"/>
    </source>
</evidence>
<feature type="region of interest" description="Disordered" evidence="6">
    <location>
        <begin position="719"/>
        <end position="763"/>
    </location>
</feature>
<keyword evidence="3 5" id="KW-0863">Zinc-finger</keyword>
<gene>
    <name evidence="8" type="ORF">Anas_03859</name>
</gene>
<organism evidence="8 9">
    <name type="scientific">Armadillidium nasatum</name>
    <dbReference type="NCBI Taxonomy" id="96803"/>
    <lineage>
        <taxon>Eukaryota</taxon>
        <taxon>Metazoa</taxon>
        <taxon>Ecdysozoa</taxon>
        <taxon>Arthropoda</taxon>
        <taxon>Crustacea</taxon>
        <taxon>Multicrustacea</taxon>
        <taxon>Malacostraca</taxon>
        <taxon>Eumalacostraca</taxon>
        <taxon>Peracarida</taxon>
        <taxon>Isopoda</taxon>
        <taxon>Oniscidea</taxon>
        <taxon>Crinocheta</taxon>
        <taxon>Armadillidiidae</taxon>
        <taxon>Armadillidium</taxon>
    </lineage>
</organism>
<dbReference type="EMBL" id="SEYY01021112">
    <property type="protein sequence ID" value="KAB7496691.1"/>
    <property type="molecule type" value="Genomic_DNA"/>
</dbReference>
<accession>A0A5N5SRC2</accession>
<dbReference type="GO" id="GO:0003723">
    <property type="term" value="F:RNA binding"/>
    <property type="evidence" value="ECO:0007669"/>
    <property type="project" value="InterPro"/>
</dbReference>
<dbReference type="GO" id="GO:0008270">
    <property type="term" value="F:zinc ion binding"/>
    <property type="evidence" value="ECO:0007669"/>
    <property type="project" value="UniProtKB-KW"/>
</dbReference>
<reference evidence="8 9" key="1">
    <citation type="journal article" date="2019" name="PLoS Biol.">
        <title>Sex chromosomes control vertical transmission of feminizing Wolbachia symbionts in an isopod.</title>
        <authorList>
            <person name="Becking T."/>
            <person name="Chebbi M.A."/>
            <person name="Giraud I."/>
            <person name="Moumen B."/>
            <person name="Laverre T."/>
            <person name="Caubet Y."/>
            <person name="Peccoud J."/>
            <person name="Gilbert C."/>
            <person name="Cordaux R."/>
        </authorList>
    </citation>
    <scope>NUCLEOTIDE SEQUENCE [LARGE SCALE GENOMIC DNA]</scope>
    <source>
        <strain evidence="8">ANa2</strain>
        <tissue evidence="8">Whole body excluding digestive tract and cuticle</tissue>
    </source>
</reference>
<feature type="domain" description="C3H1-type" evidence="7">
    <location>
        <begin position="1223"/>
        <end position="1249"/>
    </location>
</feature>
<dbReference type="PANTHER" id="PTHR13119">
    <property type="entry name" value="ZINC FINGER CCCH DOMAIN-CONTAINING PROTEI"/>
    <property type="match status" value="1"/>
</dbReference>
<dbReference type="SMART" id="SM00356">
    <property type="entry name" value="ZnF_C3H1"/>
    <property type="match status" value="2"/>
</dbReference>
<feature type="domain" description="C3H1-type" evidence="7">
    <location>
        <begin position="1252"/>
        <end position="1274"/>
    </location>
</feature>
<proteinExistence type="predicted"/>
<keyword evidence="1 5" id="KW-0479">Metal-binding</keyword>
<feature type="region of interest" description="Disordered" evidence="6">
    <location>
        <begin position="1388"/>
        <end position="1465"/>
    </location>
</feature>